<dbReference type="RefSeq" id="WP_191698900.1">
    <property type="nucleotide sequence ID" value="NZ_JACSPZ010000002.1"/>
</dbReference>
<organism evidence="2 3">
    <name type="scientific">Solibacillus faecavium</name>
    <dbReference type="NCBI Taxonomy" id="2762221"/>
    <lineage>
        <taxon>Bacteria</taxon>
        <taxon>Bacillati</taxon>
        <taxon>Bacillota</taxon>
        <taxon>Bacilli</taxon>
        <taxon>Bacillales</taxon>
        <taxon>Caryophanaceae</taxon>
        <taxon>Solibacillus</taxon>
    </lineage>
</organism>
<dbReference type="Proteomes" id="UP000619101">
    <property type="component" value="Unassembled WGS sequence"/>
</dbReference>
<keyword evidence="3" id="KW-1185">Reference proteome</keyword>
<proteinExistence type="predicted"/>
<keyword evidence="1" id="KW-0472">Membrane</keyword>
<keyword evidence="1" id="KW-1133">Transmembrane helix</keyword>
<dbReference type="EMBL" id="JACSPZ010000002">
    <property type="protein sequence ID" value="MBD8035928.1"/>
    <property type="molecule type" value="Genomic_DNA"/>
</dbReference>
<feature type="transmembrane region" description="Helical" evidence="1">
    <location>
        <begin position="6"/>
        <end position="34"/>
    </location>
</feature>
<reference evidence="2 3" key="1">
    <citation type="submission" date="2020-08" db="EMBL/GenBank/DDBJ databases">
        <title>A Genomic Blueprint of the Chicken Gut Microbiome.</title>
        <authorList>
            <person name="Gilroy R."/>
            <person name="Ravi A."/>
            <person name="Getino M."/>
            <person name="Pursley I."/>
            <person name="Horton D.L."/>
            <person name="Alikhan N.-F."/>
            <person name="Baker D."/>
            <person name="Gharbi K."/>
            <person name="Hall N."/>
            <person name="Watson M."/>
            <person name="Adriaenssens E.M."/>
            <person name="Foster-Nyarko E."/>
            <person name="Jarju S."/>
            <person name="Secka A."/>
            <person name="Antonio M."/>
            <person name="Oren A."/>
            <person name="Chaudhuri R."/>
            <person name="La Ragione R.M."/>
            <person name="Hildebrand F."/>
            <person name="Pallen M.J."/>
        </authorList>
    </citation>
    <scope>NUCLEOTIDE SEQUENCE [LARGE SCALE GENOMIC DNA]</scope>
    <source>
        <strain evidence="2 3">A46</strain>
    </source>
</reference>
<accession>A0ABR8XVF4</accession>
<gene>
    <name evidence="2" type="ORF">H9635_04185</name>
</gene>
<evidence type="ECO:0000313" key="3">
    <source>
        <dbReference type="Proteomes" id="UP000619101"/>
    </source>
</evidence>
<evidence type="ECO:0000313" key="2">
    <source>
        <dbReference type="EMBL" id="MBD8035928.1"/>
    </source>
</evidence>
<evidence type="ECO:0000256" key="1">
    <source>
        <dbReference type="SAM" id="Phobius"/>
    </source>
</evidence>
<comment type="caution">
    <text evidence="2">The sequence shown here is derived from an EMBL/GenBank/DDBJ whole genome shotgun (WGS) entry which is preliminary data.</text>
</comment>
<protein>
    <submittedName>
        <fullName evidence="2">ABC transporter substrate-binding protein</fullName>
    </submittedName>
</protein>
<name>A0ABR8XVF4_9BACL</name>
<keyword evidence="1" id="KW-0812">Transmembrane</keyword>
<sequence>MKKFWSWFGIIFVILLLMSNWMVFVGAGVLYFGFKKFKKYKKEKQLQNALEAQLKLKKESQSTIEYKMERLLTITKNLDPNRSKRQEYKNKQQLDLRDYWYKYLDLRAKLILNDTSTYREEEVLHIMCDELLNRMDKLEIEVTDAVKKEFIEENLMPLLRDVVEIMEGISPVKSININAYRLLKQINND</sequence>